<keyword evidence="1" id="KW-0964">Secreted</keyword>
<organism evidence="3 4">
    <name type="scientific">Gossypium stocksii</name>
    <dbReference type="NCBI Taxonomy" id="47602"/>
    <lineage>
        <taxon>Eukaryota</taxon>
        <taxon>Viridiplantae</taxon>
        <taxon>Streptophyta</taxon>
        <taxon>Embryophyta</taxon>
        <taxon>Tracheophyta</taxon>
        <taxon>Spermatophyta</taxon>
        <taxon>Magnoliopsida</taxon>
        <taxon>eudicotyledons</taxon>
        <taxon>Gunneridae</taxon>
        <taxon>Pentapetalae</taxon>
        <taxon>rosids</taxon>
        <taxon>malvids</taxon>
        <taxon>Malvales</taxon>
        <taxon>Malvaceae</taxon>
        <taxon>Malvoideae</taxon>
        <taxon>Gossypium</taxon>
    </lineage>
</organism>
<gene>
    <name evidence="3" type="ORF">J1N35_028100</name>
</gene>
<feature type="chain" id="PRO_5039761006" description="Dirigent protein" evidence="1">
    <location>
        <begin position="23"/>
        <end position="285"/>
    </location>
</feature>
<keyword evidence="2" id="KW-0812">Transmembrane</keyword>
<dbReference type="InterPro" id="IPR004265">
    <property type="entry name" value="Dirigent"/>
</dbReference>
<dbReference type="EMBL" id="JAIQCV010000009">
    <property type="protein sequence ID" value="KAH1063113.1"/>
    <property type="molecule type" value="Genomic_DNA"/>
</dbReference>
<keyword evidence="4" id="KW-1185">Reference proteome</keyword>
<comment type="function">
    <text evidence="1">Dirigent proteins impart stereoselectivity on the phenoxy radical-coupling reaction, yielding optically active lignans from two molecules of coniferyl alcohol in the biosynthesis of lignans, flavonolignans, and alkaloids and thus plays a central role in plant secondary metabolism.</text>
</comment>
<feature type="signal peptide" evidence="1">
    <location>
        <begin position="1"/>
        <end position="22"/>
    </location>
</feature>
<dbReference type="OrthoDB" id="987450at2759"/>
<feature type="transmembrane region" description="Helical" evidence="2">
    <location>
        <begin position="110"/>
        <end position="129"/>
    </location>
</feature>
<keyword evidence="2" id="KW-0472">Membrane</keyword>
<keyword evidence="1" id="KW-0052">Apoplast</keyword>
<comment type="subunit">
    <text evidence="1">Homodimer.</text>
</comment>
<dbReference type="AlphaFoldDB" id="A0A9D3ZRT3"/>
<dbReference type="PANTHER" id="PTHR21495">
    <property type="entry name" value="NUCLEOPORIN-RELATED"/>
    <property type="match status" value="1"/>
</dbReference>
<evidence type="ECO:0000256" key="2">
    <source>
        <dbReference type="SAM" id="Phobius"/>
    </source>
</evidence>
<comment type="caution">
    <text evidence="3">The sequence shown here is derived from an EMBL/GenBank/DDBJ whole genome shotgun (WGS) entry which is preliminary data.</text>
</comment>
<protein>
    <recommendedName>
        <fullName evidence="1">Dirigent protein</fullName>
    </recommendedName>
</protein>
<dbReference type="Pfam" id="PF03018">
    <property type="entry name" value="Dirigent"/>
    <property type="match status" value="2"/>
</dbReference>
<comment type="subcellular location">
    <subcellularLocation>
        <location evidence="1">Secreted</location>
        <location evidence="1">Extracellular space</location>
        <location evidence="1">Apoplast</location>
    </subcellularLocation>
</comment>
<accession>A0A9D3ZRT3</accession>
<keyword evidence="1" id="KW-0732">Signal</keyword>
<proteinExistence type="inferred from homology"/>
<evidence type="ECO:0000313" key="4">
    <source>
        <dbReference type="Proteomes" id="UP000828251"/>
    </source>
</evidence>
<keyword evidence="2" id="KW-1133">Transmembrane helix</keyword>
<reference evidence="3 4" key="1">
    <citation type="journal article" date="2021" name="Plant Biotechnol. J.">
        <title>Multi-omics assisted identification of the key and species-specific regulatory components of drought-tolerant mechanisms in Gossypium stocksii.</title>
        <authorList>
            <person name="Yu D."/>
            <person name="Ke L."/>
            <person name="Zhang D."/>
            <person name="Wu Y."/>
            <person name="Sun Y."/>
            <person name="Mei J."/>
            <person name="Sun J."/>
            <person name="Sun Y."/>
        </authorList>
    </citation>
    <scope>NUCLEOTIDE SEQUENCE [LARGE SCALE GENOMIC DNA]</scope>
    <source>
        <strain evidence="4">cv. E1</strain>
        <tissue evidence="3">Leaf</tissue>
    </source>
</reference>
<comment type="similarity">
    <text evidence="1">Belongs to the plant dirigent protein family.</text>
</comment>
<evidence type="ECO:0000313" key="3">
    <source>
        <dbReference type="EMBL" id="KAH1063113.1"/>
    </source>
</evidence>
<dbReference type="GO" id="GO:0048046">
    <property type="term" value="C:apoplast"/>
    <property type="evidence" value="ECO:0007669"/>
    <property type="project" value="UniProtKB-SubCell"/>
</dbReference>
<dbReference type="Proteomes" id="UP000828251">
    <property type="component" value="Unassembled WGS sequence"/>
</dbReference>
<evidence type="ECO:0000256" key="1">
    <source>
        <dbReference type="RuleBase" id="RU363099"/>
    </source>
</evidence>
<sequence>MRGTLMLSWILIICLSLVAVQSQYYSKTLPYHPRPVKVTKLHFFMHEHTGVTAVQVAQANIASIDNNSSVSFASLVAVNDPFRTDPETDSEVIGNVQGIVLLNYSKAEKMRGILMLIWILIICLSLVAVQSQYYSKTLPYHPRPVKVTKLHFFMHEHTGVTAVQIAQANITSNDNNSSVPFASLAAVDEPLRTAPEPDSEVIGNVQGIALQAGMNASSTQYLDFGFNTGKFNGSSLSVFSRGEPGLAVVGGRGRFMMATGVALFNPILINATNVIIEFNVTVIHY</sequence>
<name>A0A9D3ZRT3_9ROSI</name>